<dbReference type="GO" id="GO:0005524">
    <property type="term" value="F:ATP binding"/>
    <property type="evidence" value="ECO:0007669"/>
    <property type="project" value="UniProtKB-KW"/>
</dbReference>
<dbReference type="CDD" id="cd18032">
    <property type="entry name" value="DEXHc_RE_I_III_res"/>
    <property type="match status" value="1"/>
</dbReference>
<evidence type="ECO:0000313" key="3">
    <source>
        <dbReference type="EMBL" id="WHY86314.1"/>
    </source>
</evidence>
<keyword evidence="3" id="KW-0378">Hydrolase</keyword>
<dbReference type="Gene3D" id="3.40.50.300">
    <property type="entry name" value="P-loop containing nucleotide triphosphate hydrolases"/>
    <property type="match status" value="2"/>
</dbReference>
<dbReference type="Pfam" id="PF04313">
    <property type="entry name" value="HSDR_N"/>
    <property type="match status" value="1"/>
</dbReference>
<dbReference type="InterPro" id="IPR006935">
    <property type="entry name" value="Helicase/UvrB_N"/>
</dbReference>
<keyword evidence="3" id="KW-0067">ATP-binding</keyword>
<gene>
    <name evidence="3" type="ORF">QNH39_27745</name>
</gene>
<reference evidence="3" key="1">
    <citation type="submission" date="2023-05" db="EMBL/GenBank/DDBJ databases">
        <title>Comparative genomics of Bacillaceae isolates and their secondary metabolite potential.</title>
        <authorList>
            <person name="Song L."/>
            <person name="Nielsen L.J."/>
            <person name="Mohite O."/>
            <person name="Xu X."/>
            <person name="Weber T."/>
            <person name="Kovacs A.T."/>
        </authorList>
    </citation>
    <scope>NUCLEOTIDE SEQUENCE</scope>
    <source>
        <strain evidence="3">XLM17</strain>
    </source>
</reference>
<dbReference type="InterPro" id="IPR001650">
    <property type="entry name" value="Helicase_C-like"/>
</dbReference>
<dbReference type="PANTHER" id="PTHR47396:SF1">
    <property type="entry name" value="ATP-DEPENDENT HELICASE IRC3-RELATED"/>
    <property type="match status" value="1"/>
</dbReference>
<protein>
    <submittedName>
        <fullName evidence="3">DEAD/DEAH box helicase family protein</fullName>
    </submittedName>
</protein>
<feature type="region of interest" description="Disordered" evidence="1">
    <location>
        <begin position="546"/>
        <end position="601"/>
    </location>
</feature>
<dbReference type="Pfam" id="PF08463">
    <property type="entry name" value="EcoEI_R_C"/>
    <property type="match status" value="1"/>
</dbReference>
<evidence type="ECO:0000313" key="4">
    <source>
        <dbReference type="Proteomes" id="UP001178288"/>
    </source>
</evidence>
<name>A0AA95MLS4_9BACI</name>
<organism evidence="3 4">
    <name type="scientific">Neobacillus novalis</name>
    <dbReference type="NCBI Taxonomy" id="220687"/>
    <lineage>
        <taxon>Bacteria</taxon>
        <taxon>Bacillati</taxon>
        <taxon>Bacillota</taxon>
        <taxon>Bacilli</taxon>
        <taxon>Bacillales</taxon>
        <taxon>Bacillaceae</taxon>
        <taxon>Neobacillus</taxon>
    </lineage>
</organism>
<dbReference type="RefSeq" id="WP_066094292.1">
    <property type="nucleotide sequence ID" value="NZ_CP126114.1"/>
</dbReference>
<dbReference type="GO" id="GO:0004386">
    <property type="term" value="F:helicase activity"/>
    <property type="evidence" value="ECO:0007669"/>
    <property type="project" value="UniProtKB-KW"/>
</dbReference>
<dbReference type="InterPro" id="IPR013670">
    <property type="entry name" value="EcoEI_R_C_dom"/>
</dbReference>
<dbReference type="InterPro" id="IPR027417">
    <property type="entry name" value="P-loop_NTPase"/>
</dbReference>
<evidence type="ECO:0000259" key="2">
    <source>
        <dbReference type="PROSITE" id="PS51192"/>
    </source>
</evidence>
<accession>A0AA95MLS4</accession>
<feature type="domain" description="Helicase ATP-binding" evidence="2">
    <location>
        <begin position="178"/>
        <end position="338"/>
    </location>
</feature>
<dbReference type="PROSITE" id="PS51192">
    <property type="entry name" value="HELICASE_ATP_BIND_1"/>
    <property type="match status" value="1"/>
</dbReference>
<dbReference type="Pfam" id="PF04851">
    <property type="entry name" value="ResIII"/>
    <property type="match status" value="1"/>
</dbReference>
<dbReference type="KEGG" id="nnv:QNH39_27745"/>
<dbReference type="Gene3D" id="3.90.1570.30">
    <property type="match status" value="1"/>
</dbReference>
<dbReference type="REBASE" id="724167">
    <property type="entry name" value="NnoXLM17ORF27740P"/>
</dbReference>
<feature type="compositionally biased region" description="Acidic residues" evidence="1">
    <location>
        <begin position="559"/>
        <end position="574"/>
    </location>
</feature>
<dbReference type="InterPro" id="IPR014001">
    <property type="entry name" value="Helicase_ATP-bd"/>
</dbReference>
<dbReference type="GO" id="GO:0005829">
    <property type="term" value="C:cytosol"/>
    <property type="evidence" value="ECO:0007669"/>
    <property type="project" value="TreeGrafter"/>
</dbReference>
<keyword evidence="3" id="KW-0347">Helicase</keyword>
<dbReference type="AlphaFoldDB" id="A0AA95MLS4"/>
<keyword evidence="4" id="KW-1185">Reference proteome</keyword>
<evidence type="ECO:0000256" key="1">
    <source>
        <dbReference type="SAM" id="MobiDB-lite"/>
    </source>
</evidence>
<dbReference type="InterPro" id="IPR007409">
    <property type="entry name" value="Restrct_endonuc_type1_HsdR_N"/>
</dbReference>
<dbReference type="SUPFAM" id="SSF52540">
    <property type="entry name" value="P-loop containing nucleoside triphosphate hydrolases"/>
    <property type="match status" value="2"/>
</dbReference>
<proteinExistence type="predicted"/>
<dbReference type="PANTHER" id="PTHR47396">
    <property type="entry name" value="TYPE I RESTRICTION ENZYME ECOKI R PROTEIN"/>
    <property type="match status" value="1"/>
</dbReference>
<sequence>MKKGYSERDICTKFITPSLVNAGWDLHKQIREEVTFTAGRIVVKGNKHTRKKAKRADYILSYKSNLPLAVVEAKDDTHSVGDGMQQALEYAEMLDIPFVFSSNGKGFLFHDKTGLSGQVERELTMEQFPSPEKLWGMYKVWKGIGEVEERFITQDYFSYSNGKAPRYYQRISVNRVVEAIAKGQNRVLLVSATGTGKTLIAFQTIYRLWKSRLKKRILFLADRNILVDQTMANDFKHFGDKMTKIKNRKIDKSYEIYLALYQGVTGTDEWKNIYKEFSPEFFDLIVIDECHRGSAREDSAWREILEYFSSASQIGLTATPKETKDVSNIDYFGEPIYTYSLKQGIQDGFLAPYRVIRYTIDKDVEGWRPEQGQRDKYGEIIDDRIYNVKDFDRSLIMEQRNAAIAKKVTEYLKKTDRYQKTIMFCVNINHAERMRQAMVNENADLVAENHKYIMRITGDNDEGKAELDNFIDPNSKYPVIAITSKLMTTGVDAQTCKLIVLDSNITSMTEFKQIIGRGTRINEEHGKFSFTIMDFRGVTNLFADPEFDGDPVQIYNPGEGDDPVPPEDGDDNPDDGGNNPPGGGQGSDDGDEGSGGGGEKPRIYYVNNVKVQVINERVQYYGVDGKLITESLTDYTKKTVQKEFSSLNEFLQSWNNVDRKEIILEELLEQGVLLDELEEEVGKDFDPFDLICHVAFDQKPLTRRERAMNVKKRDSFSKYGEQARAVLEALLDKYADEGIENIEGMEVLKLRPFDTMGSLMEIVKSFGGKQKYIQAVHELQQQIYITA</sequence>
<dbReference type="EMBL" id="CP126114">
    <property type="protein sequence ID" value="WHY86314.1"/>
    <property type="molecule type" value="Genomic_DNA"/>
</dbReference>
<dbReference type="NCBIfam" id="NF046051">
    <property type="entry name" value="restrict_EcoAI"/>
    <property type="match status" value="1"/>
</dbReference>
<dbReference type="Proteomes" id="UP001178288">
    <property type="component" value="Chromosome"/>
</dbReference>
<feature type="compositionally biased region" description="Gly residues" evidence="1">
    <location>
        <begin position="579"/>
        <end position="598"/>
    </location>
</feature>
<dbReference type="SMART" id="SM00487">
    <property type="entry name" value="DEXDc"/>
    <property type="match status" value="1"/>
</dbReference>
<dbReference type="InterPro" id="IPR050742">
    <property type="entry name" value="Helicase_Restrict-Modif_Enz"/>
</dbReference>
<dbReference type="GO" id="GO:0003677">
    <property type="term" value="F:DNA binding"/>
    <property type="evidence" value="ECO:0007669"/>
    <property type="project" value="UniProtKB-KW"/>
</dbReference>
<dbReference type="GO" id="GO:0009035">
    <property type="term" value="F:type I site-specific deoxyribonuclease activity"/>
    <property type="evidence" value="ECO:0007669"/>
    <property type="project" value="UniProtKB-EC"/>
</dbReference>
<dbReference type="CDD" id="cd18799">
    <property type="entry name" value="SF2_C_EcoAI-like"/>
    <property type="match status" value="1"/>
</dbReference>
<dbReference type="GO" id="GO:0009307">
    <property type="term" value="P:DNA restriction-modification system"/>
    <property type="evidence" value="ECO:0007669"/>
    <property type="project" value="UniProtKB-KW"/>
</dbReference>
<dbReference type="Pfam" id="PF00271">
    <property type="entry name" value="Helicase_C"/>
    <property type="match status" value="1"/>
</dbReference>
<keyword evidence="3" id="KW-0547">Nucleotide-binding</keyword>